<evidence type="ECO:0000313" key="4">
    <source>
        <dbReference type="Proteomes" id="UP000535511"/>
    </source>
</evidence>
<gene>
    <name evidence="3" type="ORF">BJZ21_001993</name>
</gene>
<feature type="region of interest" description="Disordered" evidence="1">
    <location>
        <begin position="75"/>
        <end position="113"/>
    </location>
</feature>
<feature type="transmembrane region" description="Helical" evidence="2">
    <location>
        <begin position="43"/>
        <end position="62"/>
    </location>
</feature>
<keyword evidence="2" id="KW-0812">Transmembrane</keyword>
<evidence type="ECO:0000313" key="3">
    <source>
        <dbReference type="EMBL" id="NYD41910.1"/>
    </source>
</evidence>
<evidence type="ECO:0000256" key="2">
    <source>
        <dbReference type="SAM" id="Phobius"/>
    </source>
</evidence>
<keyword evidence="2" id="KW-0472">Membrane</keyword>
<dbReference type="Proteomes" id="UP000535511">
    <property type="component" value="Unassembled WGS sequence"/>
</dbReference>
<evidence type="ECO:0000256" key="1">
    <source>
        <dbReference type="SAM" id="MobiDB-lite"/>
    </source>
</evidence>
<sequence length="113" mass="12194">MDDAPGRHRGTAHPLELPIGRRVLFAVCALLGSGFVFDDTGWRFAVGAGLFGVSMVAFYLAARLITKGYPDLDDGQDQTRVIRGDGSTAASEKARRDSTSARRTPSGKKPREK</sequence>
<reference evidence="3 4" key="1">
    <citation type="submission" date="2020-07" db="EMBL/GenBank/DDBJ databases">
        <title>Sequencing the genomes of 1000 actinobacteria strains.</title>
        <authorList>
            <person name="Klenk H.-P."/>
        </authorList>
    </citation>
    <scope>NUCLEOTIDE SEQUENCE [LARGE SCALE GENOMIC DNA]</scope>
    <source>
        <strain evidence="3 4">DSM 21350</strain>
    </source>
</reference>
<organism evidence="3 4">
    <name type="scientific">Nocardioides panaciterrulae</name>
    <dbReference type="NCBI Taxonomy" id="661492"/>
    <lineage>
        <taxon>Bacteria</taxon>
        <taxon>Bacillati</taxon>
        <taxon>Actinomycetota</taxon>
        <taxon>Actinomycetes</taxon>
        <taxon>Propionibacteriales</taxon>
        <taxon>Nocardioidaceae</taxon>
        <taxon>Nocardioides</taxon>
    </lineage>
</organism>
<proteinExistence type="predicted"/>
<comment type="caution">
    <text evidence="3">The sequence shown here is derived from an EMBL/GenBank/DDBJ whole genome shotgun (WGS) entry which is preliminary data.</text>
</comment>
<protein>
    <submittedName>
        <fullName evidence="3">Uncharacterized protein</fullName>
    </submittedName>
</protein>
<name>A0A7Y9E6A3_9ACTN</name>
<dbReference type="AlphaFoldDB" id="A0A7Y9E6A3"/>
<feature type="transmembrane region" description="Helical" evidence="2">
    <location>
        <begin position="19"/>
        <end position="37"/>
    </location>
</feature>
<accession>A0A7Y9E6A3</accession>
<keyword evidence="2" id="KW-1133">Transmembrane helix</keyword>
<dbReference type="RefSeq" id="WP_179663588.1">
    <property type="nucleotide sequence ID" value="NZ_JACCBG010000001.1"/>
</dbReference>
<keyword evidence="4" id="KW-1185">Reference proteome</keyword>
<dbReference type="EMBL" id="JACCBG010000001">
    <property type="protein sequence ID" value="NYD41910.1"/>
    <property type="molecule type" value="Genomic_DNA"/>
</dbReference>